<feature type="region of interest" description="Disordered" evidence="1">
    <location>
        <begin position="74"/>
        <end position="128"/>
    </location>
</feature>
<feature type="compositionally biased region" description="Basic and acidic residues" evidence="1">
    <location>
        <begin position="87"/>
        <end position="96"/>
    </location>
</feature>
<dbReference type="EMBL" id="CP136890">
    <property type="protein sequence ID" value="WOK93975.1"/>
    <property type="molecule type" value="Genomic_DNA"/>
</dbReference>
<keyword evidence="3" id="KW-1185">Reference proteome</keyword>
<evidence type="ECO:0000313" key="3">
    <source>
        <dbReference type="Proteomes" id="UP001327560"/>
    </source>
</evidence>
<accession>A0AAQ3Q072</accession>
<name>A0AAQ3Q072_9LILI</name>
<dbReference type="SUPFAM" id="SSF56219">
    <property type="entry name" value="DNase I-like"/>
    <property type="match status" value="1"/>
</dbReference>
<dbReference type="AlphaFoldDB" id="A0AAQ3Q072"/>
<reference evidence="2 3" key="1">
    <citation type="submission" date="2023-10" db="EMBL/GenBank/DDBJ databases">
        <title>Chromosome-scale genome assembly provides insights into flower coloration mechanisms of Canna indica.</title>
        <authorList>
            <person name="Li C."/>
        </authorList>
    </citation>
    <scope>NUCLEOTIDE SEQUENCE [LARGE SCALE GENOMIC DNA]</scope>
    <source>
        <tissue evidence="2">Flower</tissue>
    </source>
</reference>
<dbReference type="InterPro" id="IPR036691">
    <property type="entry name" value="Endo/exonu/phosph_ase_sf"/>
</dbReference>
<feature type="compositionally biased region" description="Polar residues" evidence="1">
    <location>
        <begin position="74"/>
        <end position="86"/>
    </location>
</feature>
<dbReference type="Gene3D" id="3.60.10.10">
    <property type="entry name" value="Endonuclease/exonuclease/phosphatase"/>
    <property type="match status" value="1"/>
</dbReference>
<proteinExistence type="predicted"/>
<evidence type="ECO:0000256" key="1">
    <source>
        <dbReference type="SAM" id="MobiDB-lite"/>
    </source>
</evidence>
<protein>
    <recommendedName>
        <fullName evidence="4">RNA-directed DNA polymerase, eukaryota, Reverse transcriptase zinc-binding domain protein</fullName>
    </recommendedName>
</protein>
<evidence type="ECO:0008006" key="4">
    <source>
        <dbReference type="Google" id="ProtNLM"/>
    </source>
</evidence>
<evidence type="ECO:0000313" key="2">
    <source>
        <dbReference type="EMBL" id="WOK93975.1"/>
    </source>
</evidence>
<sequence>MLGIRRGQRSRRTQAIESPQLPGVRALDTFIGAGSVYFAKNVKNQRKCANCGPDSRLLLLQIFYKGRYGNDISMSSSLTNRVSTKGYTDETSRDSGSDEVTLKGQRARRKRPDNKKEGRMENGLKNNFESLKEKEPVEMDTDQVKNKEVNSYVECKYEKNEMKRKDGGRKQEALKNPFVVNEKRNKTGEVGKEKMDYNFKASQTIPMQVQVSMEKRSVCKHKKRKVLWELLQNVESDNSAWLIVGDFNCIDDEGEKIGGKSFVFGSSIRVFKELCQEAGLVELKYKGLKYTWSNNRSGEKKIMARVKETWGKELVNNNKLVEFHERLETLGKELTRISKKEIGTVERKLEETMKELEILEKLEENDV</sequence>
<dbReference type="Proteomes" id="UP001327560">
    <property type="component" value="Chromosome 1"/>
</dbReference>
<gene>
    <name evidence="2" type="ORF">Cni_G02676</name>
</gene>
<organism evidence="2 3">
    <name type="scientific">Canna indica</name>
    <name type="common">Indian-shot</name>
    <dbReference type="NCBI Taxonomy" id="4628"/>
    <lineage>
        <taxon>Eukaryota</taxon>
        <taxon>Viridiplantae</taxon>
        <taxon>Streptophyta</taxon>
        <taxon>Embryophyta</taxon>
        <taxon>Tracheophyta</taxon>
        <taxon>Spermatophyta</taxon>
        <taxon>Magnoliopsida</taxon>
        <taxon>Liliopsida</taxon>
        <taxon>Zingiberales</taxon>
        <taxon>Cannaceae</taxon>
        <taxon>Canna</taxon>
    </lineage>
</organism>